<feature type="binding site" description="axial binding residue" evidence="18">
    <location>
        <position position="144"/>
    </location>
    <ligand>
        <name>heme b</name>
        <dbReference type="ChEBI" id="CHEBI:60344"/>
    </ligand>
    <ligandPart>
        <name>Fe</name>
        <dbReference type="ChEBI" id="CHEBI:18248"/>
    </ligandPart>
</feature>
<dbReference type="InterPro" id="IPR012144">
    <property type="entry name" value="NOS_euk"/>
</dbReference>
<keyword evidence="5" id="KW-0963">Cytoplasm</keyword>
<comment type="function">
    <text evidence="17">Produces nitric oxide (NO) which is a messenger molecule with diverse functions.</text>
</comment>
<dbReference type="FunFam" id="3.90.440.10:FF:000005">
    <property type="entry name" value="Nitric oxide synthase, inducible"/>
    <property type="match status" value="1"/>
</dbReference>
<dbReference type="InterPro" id="IPR039261">
    <property type="entry name" value="FNR_nucleotide-bd"/>
</dbReference>
<dbReference type="GO" id="GO:0050660">
    <property type="term" value="F:flavin adenine dinucleotide binding"/>
    <property type="evidence" value="ECO:0007669"/>
    <property type="project" value="InterPro"/>
</dbReference>
<evidence type="ECO:0000256" key="13">
    <source>
        <dbReference type="ARBA" id="ARBA00022860"/>
    </source>
</evidence>
<dbReference type="PIRSF" id="PIRSF000333">
    <property type="entry name" value="NOS"/>
    <property type="match status" value="1"/>
</dbReference>
<keyword evidence="10 17" id="KW-0274">FAD</keyword>
<dbReference type="GeneTree" id="ENSGT00940000159752"/>
<evidence type="ECO:0000259" key="20">
    <source>
        <dbReference type="PROSITE" id="PS51384"/>
    </source>
</evidence>
<dbReference type="Gene3D" id="3.40.50.360">
    <property type="match status" value="1"/>
</dbReference>
<evidence type="ECO:0000256" key="6">
    <source>
        <dbReference type="ARBA" id="ARBA00022617"/>
    </source>
</evidence>
<dbReference type="GO" id="GO:0050661">
    <property type="term" value="F:NADP binding"/>
    <property type="evidence" value="ECO:0007669"/>
    <property type="project" value="InterPro"/>
</dbReference>
<dbReference type="GO" id="GO:0010181">
    <property type="term" value="F:FMN binding"/>
    <property type="evidence" value="ECO:0007669"/>
    <property type="project" value="InterPro"/>
</dbReference>
<dbReference type="InterPro" id="IPR003097">
    <property type="entry name" value="CysJ-like_FAD-binding"/>
</dbReference>
<dbReference type="PANTHER" id="PTHR43410">
    <property type="entry name" value="NITRIC OXIDE SYNTHASE OXYGENASE"/>
    <property type="match status" value="1"/>
</dbReference>
<dbReference type="GO" id="GO:0046872">
    <property type="term" value="F:metal ion binding"/>
    <property type="evidence" value="ECO:0007669"/>
    <property type="project" value="UniProtKB-KW"/>
</dbReference>
<evidence type="ECO:0000313" key="21">
    <source>
        <dbReference type="Ensembl" id="ENSPKIP00000028246.1"/>
    </source>
</evidence>
<dbReference type="Pfam" id="PF00258">
    <property type="entry name" value="Flavodoxin_1"/>
    <property type="match status" value="1"/>
</dbReference>
<dbReference type="FunFam" id="1.20.990.10:FF:000002">
    <property type="entry name" value="Nitric oxide synthase"/>
    <property type="match status" value="1"/>
</dbReference>
<dbReference type="Gene3D" id="3.90.1230.10">
    <property type="entry name" value="Nitric Oxide Synthase, Chain A, domain 3"/>
    <property type="match status" value="1"/>
</dbReference>
<comment type="cofactor">
    <cofactor evidence="2 17">
        <name>heme b</name>
        <dbReference type="ChEBI" id="CHEBI:60344"/>
    </cofactor>
</comment>
<evidence type="ECO:0000256" key="15">
    <source>
        <dbReference type="ARBA" id="ARBA00023004"/>
    </source>
</evidence>
<feature type="domain" description="Flavodoxin-like" evidence="19">
    <location>
        <begin position="482"/>
        <end position="620"/>
    </location>
</feature>
<evidence type="ECO:0000313" key="22">
    <source>
        <dbReference type="Proteomes" id="UP000261540"/>
    </source>
</evidence>
<evidence type="ECO:0000256" key="18">
    <source>
        <dbReference type="PIRSR" id="PIRSR000333-1"/>
    </source>
</evidence>
<keyword evidence="15 17" id="KW-0408">Iron</keyword>
<evidence type="ECO:0000256" key="14">
    <source>
        <dbReference type="ARBA" id="ARBA00023002"/>
    </source>
</evidence>
<comment type="similarity">
    <text evidence="4 17">Belongs to the NOS family.</text>
</comment>
<dbReference type="GO" id="GO:0004517">
    <property type="term" value="F:nitric-oxide synthase activity"/>
    <property type="evidence" value="ECO:0007669"/>
    <property type="project" value="UniProtKB-EC"/>
</dbReference>
<dbReference type="Ensembl" id="ENSPKIT00000009022.1">
    <property type="protein sequence ID" value="ENSPKIP00000028246.1"/>
    <property type="gene ID" value="ENSPKIG00000009929.1"/>
</dbReference>
<dbReference type="PROSITE" id="PS60001">
    <property type="entry name" value="NOS"/>
    <property type="match status" value="1"/>
</dbReference>
<dbReference type="InterPro" id="IPR023173">
    <property type="entry name" value="NADPH_Cyt_P450_Rdtase_alpha"/>
</dbReference>
<dbReference type="STRING" id="1676925.ENSPKIP00000028246"/>
<dbReference type="Proteomes" id="UP000261540">
    <property type="component" value="Unplaced"/>
</dbReference>
<dbReference type="InterPro" id="IPR017927">
    <property type="entry name" value="FAD-bd_FR_type"/>
</dbReference>
<comment type="cofactor">
    <cofactor evidence="17">
        <name>FMN</name>
        <dbReference type="ChEBI" id="CHEBI:58210"/>
    </cofactor>
    <text evidence="17">Binds 1 FMN.</text>
</comment>
<dbReference type="FunFam" id="3.90.1230.10:FF:000001">
    <property type="entry name" value="Nitric oxide synthase, brain"/>
    <property type="match status" value="1"/>
</dbReference>
<evidence type="ECO:0000256" key="10">
    <source>
        <dbReference type="ARBA" id="ARBA00022827"/>
    </source>
</evidence>
<dbReference type="InterPro" id="IPR004030">
    <property type="entry name" value="NOS_N"/>
</dbReference>
<dbReference type="AlphaFoldDB" id="A0A3B3SE39"/>
<protein>
    <recommendedName>
        <fullName evidence="17">Nitric oxide synthase</fullName>
        <ecNumber evidence="17">1.14.13.39</ecNumber>
    </recommendedName>
</protein>
<dbReference type="GO" id="GO:0020037">
    <property type="term" value="F:heme binding"/>
    <property type="evidence" value="ECO:0007669"/>
    <property type="project" value="InterPro"/>
</dbReference>
<dbReference type="PROSITE" id="PS50902">
    <property type="entry name" value="FLAVODOXIN_LIKE"/>
    <property type="match status" value="1"/>
</dbReference>
<comment type="cofactor">
    <cofactor evidence="17">
        <name>FAD</name>
        <dbReference type="ChEBI" id="CHEBI:57692"/>
    </cofactor>
    <text evidence="17">Binds 1 FAD.</text>
</comment>
<evidence type="ECO:0000256" key="16">
    <source>
        <dbReference type="ARBA" id="ARBA00047419"/>
    </source>
</evidence>
<dbReference type="PRINTS" id="PR00369">
    <property type="entry name" value="FLAVODOXIN"/>
</dbReference>
<organism evidence="21 22">
    <name type="scientific">Paramormyrops kingsleyae</name>
    <dbReference type="NCBI Taxonomy" id="1676925"/>
    <lineage>
        <taxon>Eukaryota</taxon>
        <taxon>Metazoa</taxon>
        <taxon>Chordata</taxon>
        <taxon>Craniata</taxon>
        <taxon>Vertebrata</taxon>
        <taxon>Euteleostomi</taxon>
        <taxon>Actinopterygii</taxon>
        <taxon>Neopterygii</taxon>
        <taxon>Teleostei</taxon>
        <taxon>Osteoglossocephala</taxon>
        <taxon>Osteoglossomorpha</taxon>
        <taxon>Osteoglossiformes</taxon>
        <taxon>Mormyridae</taxon>
        <taxon>Paramormyrops</taxon>
    </lineage>
</organism>
<dbReference type="InterPro" id="IPR029039">
    <property type="entry name" value="Flavoprotein-like_sf"/>
</dbReference>
<reference evidence="21" key="2">
    <citation type="submission" date="2025-09" db="UniProtKB">
        <authorList>
            <consortium name="Ensembl"/>
        </authorList>
    </citation>
    <scope>IDENTIFICATION</scope>
</reference>
<dbReference type="InterPro" id="IPR044944">
    <property type="entry name" value="NOS_dom_3"/>
</dbReference>
<accession>A0A3B3SE39</accession>
<dbReference type="OrthoDB" id="1688044at2759"/>
<dbReference type="InterPro" id="IPR001094">
    <property type="entry name" value="Flavdoxin-like"/>
</dbReference>
<dbReference type="GO" id="GO:0005829">
    <property type="term" value="C:cytosol"/>
    <property type="evidence" value="ECO:0007669"/>
    <property type="project" value="UniProtKB-SubCell"/>
</dbReference>
<dbReference type="InterPro" id="IPR044940">
    <property type="entry name" value="NOS_dom_2"/>
</dbReference>
<dbReference type="GO" id="GO:0006809">
    <property type="term" value="P:nitric oxide biosynthetic process"/>
    <property type="evidence" value="ECO:0007669"/>
    <property type="project" value="InterPro"/>
</dbReference>
<dbReference type="Pfam" id="PF00175">
    <property type="entry name" value="NAD_binding_1"/>
    <property type="match status" value="1"/>
</dbReference>
<evidence type="ECO:0000256" key="11">
    <source>
        <dbReference type="ARBA" id="ARBA00022833"/>
    </source>
</evidence>
<dbReference type="KEGG" id="pki:111856407"/>
<dbReference type="Gene3D" id="1.20.990.10">
    <property type="entry name" value="NADPH-cytochrome p450 Reductase, Chain A, domain 3"/>
    <property type="match status" value="1"/>
</dbReference>
<dbReference type="CDD" id="cd00795">
    <property type="entry name" value="NOS_oxygenase_euk"/>
    <property type="match status" value="1"/>
</dbReference>
<dbReference type="Gene3D" id="2.40.30.10">
    <property type="entry name" value="Translation factors"/>
    <property type="match status" value="1"/>
</dbReference>
<dbReference type="SUPFAM" id="SSF52218">
    <property type="entry name" value="Flavoproteins"/>
    <property type="match status" value="1"/>
</dbReference>
<comment type="subcellular location">
    <subcellularLocation>
        <location evidence="3">Cytoplasm</location>
        <location evidence="3">Cytosol</location>
    </subcellularLocation>
</comment>
<dbReference type="InterPro" id="IPR008254">
    <property type="entry name" value="Flavodoxin/NO_synth"/>
</dbReference>
<dbReference type="EC" id="1.14.13.39" evidence="17"/>
<dbReference type="Gene3D" id="3.90.340.10">
    <property type="entry name" value="Nitric Oxide Synthase, Chain A, domain 1"/>
    <property type="match status" value="1"/>
</dbReference>
<keyword evidence="13 17" id="KW-0112">Calmodulin-binding</keyword>
<dbReference type="FunFam" id="3.40.50.80:FF:000003">
    <property type="entry name" value="Nitric oxide synthase"/>
    <property type="match status" value="1"/>
</dbReference>
<dbReference type="FunFam" id="3.40.50.360:FF:000019">
    <property type="entry name" value="Nitric oxide synthase"/>
    <property type="match status" value="1"/>
</dbReference>
<evidence type="ECO:0000256" key="1">
    <source>
        <dbReference type="ARBA" id="ARBA00001950"/>
    </source>
</evidence>
<evidence type="ECO:0000256" key="9">
    <source>
        <dbReference type="ARBA" id="ARBA00022723"/>
    </source>
</evidence>
<dbReference type="InterPro" id="IPR050607">
    <property type="entry name" value="NOS"/>
</dbReference>
<evidence type="ECO:0000256" key="3">
    <source>
        <dbReference type="ARBA" id="ARBA00004514"/>
    </source>
</evidence>
<reference evidence="21" key="1">
    <citation type="submission" date="2025-08" db="UniProtKB">
        <authorList>
            <consortium name="Ensembl"/>
        </authorList>
    </citation>
    <scope>IDENTIFICATION</scope>
</reference>
<dbReference type="InterPro" id="IPR001433">
    <property type="entry name" value="OxRdtase_FAD/NAD-bd"/>
</dbReference>
<keyword evidence="8 17" id="KW-0288">FMN</keyword>
<feature type="domain" description="FAD-binding FR-type" evidence="20">
    <location>
        <begin position="673"/>
        <end position="919"/>
    </location>
</feature>
<dbReference type="Pfam" id="PF02898">
    <property type="entry name" value="NO_synthase"/>
    <property type="match status" value="1"/>
</dbReference>
<dbReference type="InterPro" id="IPR036119">
    <property type="entry name" value="NOS_N_sf"/>
</dbReference>
<dbReference type="InterPro" id="IPR044943">
    <property type="entry name" value="NOS_dom_1"/>
</dbReference>
<evidence type="ECO:0000256" key="7">
    <source>
        <dbReference type="ARBA" id="ARBA00022630"/>
    </source>
</evidence>
<evidence type="ECO:0000256" key="17">
    <source>
        <dbReference type="PIRNR" id="PIRNR000333"/>
    </source>
</evidence>
<dbReference type="SUPFAM" id="SSF56512">
    <property type="entry name" value="Nitric oxide (NO) synthase oxygenase domain"/>
    <property type="match status" value="1"/>
</dbReference>
<dbReference type="SUPFAM" id="SSF52343">
    <property type="entry name" value="Ferredoxin reductase-like, C-terminal NADP-linked domain"/>
    <property type="match status" value="1"/>
</dbReference>
<dbReference type="InterPro" id="IPR017938">
    <property type="entry name" value="Riboflavin_synthase-like_b-brl"/>
</dbReference>
<dbReference type="Gene3D" id="3.90.440.10">
    <property type="entry name" value="Nitric Oxide Synthase,Heme Domain,Chain A domain 2"/>
    <property type="match status" value="1"/>
</dbReference>
<evidence type="ECO:0000256" key="5">
    <source>
        <dbReference type="ARBA" id="ARBA00022490"/>
    </source>
</evidence>
<keyword evidence="12 17" id="KW-0521">NADP</keyword>
<dbReference type="PANTHER" id="PTHR43410:SF4">
    <property type="entry name" value="NITRIC OXIDE SYNTHASE"/>
    <property type="match status" value="1"/>
</dbReference>
<evidence type="ECO:0000256" key="4">
    <source>
        <dbReference type="ARBA" id="ARBA00006267"/>
    </source>
</evidence>
<dbReference type="Gene3D" id="3.40.50.80">
    <property type="entry name" value="Nucleotide-binding domain of ferredoxin-NADP reductase (FNR) module"/>
    <property type="match status" value="1"/>
</dbReference>
<keyword evidence="6 17" id="KW-0349">Heme</keyword>
<dbReference type="GO" id="GO:0005516">
    <property type="term" value="F:calmodulin binding"/>
    <property type="evidence" value="ECO:0007669"/>
    <property type="project" value="UniProtKB-KW"/>
</dbReference>
<keyword evidence="11" id="KW-0862">Zinc</keyword>
<dbReference type="CTD" id="563654"/>
<comment type="cofactor">
    <cofactor evidence="1">
        <name>(6R)-L-erythro-5,6,7,8-tetrahydrobiopterin</name>
        <dbReference type="ChEBI" id="CHEBI:59560"/>
    </cofactor>
</comment>
<dbReference type="SUPFAM" id="SSF63380">
    <property type="entry name" value="Riboflavin synthase domain-like"/>
    <property type="match status" value="1"/>
</dbReference>
<comment type="catalytic activity">
    <reaction evidence="16">
        <text>2 L-arginine + 3 NADPH + 4 O2 + H(+) = 2 L-citrulline + 2 nitric oxide + 3 NADP(+) + 4 H2O</text>
        <dbReference type="Rhea" id="RHEA:19897"/>
        <dbReference type="ChEBI" id="CHEBI:15377"/>
        <dbReference type="ChEBI" id="CHEBI:15378"/>
        <dbReference type="ChEBI" id="CHEBI:15379"/>
        <dbReference type="ChEBI" id="CHEBI:16480"/>
        <dbReference type="ChEBI" id="CHEBI:32682"/>
        <dbReference type="ChEBI" id="CHEBI:57743"/>
        <dbReference type="ChEBI" id="CHEBI:57783"/>
        <dbReference type="ChEBI" id="CHEBI:58349"/>
        <dbReference type="EC" id="1.14.13.39"/>
    </reaction>
    <physiologicalReaction direction="left-to-right" evidence="16">
        <dbReference type="Rhea" id="RHEA:19898"/>
    </physiologicalReaction>
</comment>
<evidence type="ECO:0000259" key="19">
    <source>
        <dbReference type="PROSITE" id="PS50902"/>
    </source>
</evidence>
<dbReference type="PRINTS" id="PR00371">
    <property type="entry name" value="FPNCR"/>
</dbReference>
<name>A0A3B3SE39_9TELE</name>
<keyword evidence="22" id="KW-1185">Reference proteome</keyword>
<proteinExistence type="inferred from homology"/>
<keyword evidence="9 17" id="KW-0479">Metal-binding</keyword>
<dbReference type="PROSITE" id="PS51384">
    <property type="entry name" value="FAD_FR"/>
    <property type="match status" value="1"/>
</dbReference>
<evidence type="ECO:0000256" key="2">
    <source>
        <dbReference type="ARBA" id="ARBA00001970"/>
    </source>
</evidence>
<dbReference type="Pfam" id="PF00667">
    <property type="entry name" value="FAD_binding_1"/>
    <property type="match status" value="1"/>
</dbReference>
<evidence type="ECO:0000256" key="8">
    <source>
        <dbReference type="ARBA" id="ARBA00022643"/>
    </source>
</evidence>
<keyword evidence="7" id="KW-0285">Flavoprotein</keyword>
<sequence length="1083" mass="122645">MKVLQEENVKNTRQAQVIKRAAPGRCPFLHVRNLIDGSDCQDTLHHKAVKNQLCTSKVCENSKMTPKSLVVGPQKCPVSQNDILVQAIDFINQYYHSQKIAKPEDHLARVEAVVKEIDATGTYQLTMEELVFGAKQAWRNAPRCIGRIQWSNLQVFDARKCSTAREMFDFLCRHIEFATNGGNLRSTITIFPQRGDTKHDFRVWNSQLVRYAGYHMSDGSILGDPANTEFTELCIQLGWTPKYGRFDVLPLVLQANGEDPEVFEIPPELVLEVSMEHPQYEWFGDLQLRWYALPAVSNMLLEVGGLEFPACPFNGWYMGTEIGARDFCDPQRYDMLETVGSKMGLETDNPSSLWKDVALVAVNIAVMHSFQKHNVTITDHHSASESFIRHMETEFQLRGGCPADWTWLVPPMSGSITPVFHQEMVNYVLSPFFYYQPDAWLTHNWKNNVWRKGKLVSFKGLARMVLFCSTVMRRFIAQRVRCTVIYATETGKSQSFAKKLNSMLNSAFNSRVLCMHEYNITDLEKESFLVVVTSTFGNGESPENGKSFWKHLYAVPCLRNKFRYCVFGLGSRMYPQFCAFARSVDTKLAALGAKRLTCMGEGDELSGQDKAFIIWAKKAFADACQEFGISTQLDIRLPGMDQHTDDWDPRRYQLQHKKSSQDHITALSAIHSKKILPMKLKRRQNLQSSQSSRATILVELESDGSAEGMQYLPGDHVGLFPGNSTQLVTGILKHVADAPPSSQSVQLQYRSGTSANGDEGWQANDHIPACTLSQALTYFLDITTPPSQNLLHKLSQLAGQEGHRQRLLKLSQDAEEYNSWKAFHKPTFLEVLEEFSSLEPPATFLLSQLPPLKPRLYSISSSPELNPREIHLTVTVVNYHTQDGQGPMHHGVSSTWLNTIKEGDMVPCFIRSSSDFHLPVEPSSPAILVGTGSGIAPFRGFWQQRLYDTQTKGVRGAPMTLVFGCQSSDKDHIYKEETQQMMKNGVLNDVFPAYSRESGHPKMYVQDVLRERLEREVVRVLHWEQGHLYICGNGRMVQDVTNTVQDILAKQLELNPSAAVEYMTQLKFEKRFHVDDFGATIRT</sequence>
<keyword evidence="14 17" id="KW-0560">Oxidoreductase</keyword>
<dbReference type="InterPro" id="IPR001709">
    <property type="entry name" value="Flavoprot_Pyr_Nucl_cyt_Rdtase"/>
</dbReference>
<evidence type="ECO:0000256" key="12">
    <source>
        <dbReference type="ARBA" id="ARBA00022857"/>
    </source>
</evidence>